<dbReference type="Proteomes" id="UP000064189">
    <property type="component" value="Unassembled WGS sequence"/>
</dbReference>
<dbReference type="AlphaFoldDB" id="A0A120GQZ8"/>
<organism evidence="2 3">
    <name type="scientific">Peribacillus simplex</name>
    <dbReference type="NCBI Taxonomy" id="1478"/>
    <lineage>
        <taxon>Bacteria</taxon>
        <taxon>Bacillati</taxon>
        <taxon>Bacillota</taxon>
        <taxon>Bacilli</taxon>
        <taxon>Bacillales</taxon>
        <taxon>Bacillaceae</taxon>
        <taxon>Peribacillus</taxon>
    </lineage>
</organism>
<reference evidence="2 3" key="1">
    <citation type="submission" date="2015-11" db="EMBL/GenBank/DDBJ databases">
        <title>Genome Sequence of Bacillus simplex strain VanAntwerpen2.</title>
        <authorList>
            <person name="Couger M.B."/>
        </authorList>
    </citation>
    <scope>NUCLEOTIDE SEQUENCE [LARGE SCALE GENOMIC DNA]</scope>
    <source>
        <strain evidence="2 3">VanAntwerpen02</strain>
    </source>
</reference>
<dbReference type="RefSeq" id="WP_061140642.1">
    <property type="nucleotide sequence ID" value="NZ_LNNH01000009.1"/>
</dbReference>
<feature type="transmembrane region" description="Helical" evidence="1">
    <location>
        <begin position="21"/>
        <end position="42"/>
    </location>
</feature>
<gene>
    <name evidence="2" type="ORF">AS888_03725</name>
</gene>
<keyword evidence="1" id="KW-0812">Transmembrane</keyword>
<sequence>MPIAYLFYLGEELIMRKYYKTVLIIILGLIGTYFLFNSNVYLSSNKEPKTLITSDSENREVGNTVAYGMKNLEGDHIDNGSDLSSKNNKVSGVVSIDHNMDEDRKYALLIFDNYKQKTFIVENKEQVVNKHFFEMKSNSSINIKVSTSIDSNSRELTFLLVKKPEYNLREKDLNRAAVLGEVLSMRFSINDSDIMEENSEVRPDAIIRDGLYENLFVTNSKKKLQSIITEKEGKKLILSAGNDSNAEIRYAIIALKDWEQDTVIDNKIVLYTTVAPETRHLFHFNLPNVKTESNFQFIAFPFPYDVSDNNYESQQAFGSFRIVIKNDE</sequence>
<comment type="caution">
    <text evidence="2">The sequence shown here is derived from an EMBL/GenBank/DDBJ whole genome shotgun (WGS) entry which is preliminary data.</text>
</comment>
<dbReference type="EMBL" id="LNNH01000009">
    <property type="protein sequence ID" value="KWW22122.1"/>
    <property type="molecule type" value="Genomic_DNA"/>
</dbReference>
<keyword evidence="1" id="KW-0472">Membrane</keyword>
<keyword evidence="1" id="KW-1133">Transmembrane helix</keyword>
<proteinExistence type="predicted"/>
<accession>A0A120GQZ8</accession>
<name>A0A120GQZ8_9BACI</name>
<protein>
    <submittedName>
        <fullName evidence="2">Uncharacterized protein</fullName>
    </submittedName>
</protein>
<evidence type="ECO:0000256" key="1">
    <source>
        <dbReference type="SAM" id="Phobius"/>
    </source>
</evidence>
<keyword evidence="3" id="KW-1185">Reference proteome</keyword>
<evidence type="ECO:0000313" key="2">
    <source>
        <dbReference type="EMBL" id="KWW22122.1"/>
    </source>
</evidence>
<evidence type="ECO:0000313" key="3">
    <source>
        <dbReference type="Proteomes" id="UP000064189"/>
    </source>
</evidence>